<gene>
    <name evidence="2" type="ORF">DHW29_07000</name>
</gene>
<organism evidence="2 3">
    <name type="scientific">Acinetobacter ursingii</name>
    <dbReference type="NCBI Taxonomy" id="108980"/>
    <lineage>
        <taxon>Bacteria</taxon>
        <taxon>Pseudomonadati</taxon>
        <taxon>Pseudomonadota</taxon>
        <taxon>Gammaproteobacteria</taxon>
        <taxon>Moraxellales</taxon>
        <taxon>Moraxellaceae</taxon>
        <taxon>Acinetobacter</taxon>
    </lineage>
</organism>
<protein>
    <submittedName>
        <fullName evidence="2">Nuclear transport factor 2 family protein</fullName>
    </submittedName>
</protein>
<proteinExistence type="predicted"/>
<dbReference type="SUPFAM" id="SSF54427">
    <property type="entry name" value="NTF2-like"/>
    <property type="match status" value="1"/>
</dbReference>
<dbReference type="Pfam" id="PF12680">
    <property type="entry name" value="SnoaL_2"/>
    <property type="match status" value="1"/>
</dbReference>
<accession>A0A3D2SMZ6</accession>
<evidence type="ECO:0000259" key="1">
    <source>
        <dbReference type="Pfam" id="PF12680"/>
    </source>
</evidence>
<dbReference type="RefSeq" id="WP_049174032.1">
    <property type="nucleotide sequence ID" value="NZ_BKFK01000012.1"/>
</dbReference>
<reference evidence="2 3" key="1">
    <citation type="journal article" date="2018" name="Nat. Biotechnol.">
        <title>A standardized bacterial taxonomy based on genome phylogeny substantially revises the tree of life.</title>
        <authorList>
            <person name="Parks D.H."/>
            <person name="Chuvochina M."/>
            <person name="Waite D.W."/>
            <person name="Rinke C."/>
            <person name="Skarshewski A."/>
            <person name="Chaumeil P.A."/>
            <person name="Hugenholtz P."/>
        </authorList>
    </citation>
    <scope>NUCLEOTIDE SEQUENCE [LARGE SCALE GENOMIC DNA]</scope>
    <source>
        <strain evidence="2">UBA9669</strain>
    </source>
</reference>
<dbReference type="InterPro" id="IPR037401">
    <property type="entry name" value="SnoaL-like"/>
</dbReference>
<comment type="caution">
    <text evidence="2">The sequence shown here is derived from an EMBL/GenBank/DDBJ whole genome shotgun (WGS) entry which is preliminary data.</text>
</comment>
<evidence type="ECO:0000313" key="3">
    <source>
        <dbReference type="Proteomes" id="UP000263596"/>
    </source>
</evidence>
<dbReference type="Proteomes" id="UP000263596">
    <property type="component" value="Unassembled WGS sequence"/>
</dbReference>
<dbReference type="Gene3D" id="3.10.450.50">
    <property type="match status" value="1"/>
</dbReference>
<dbReference type="EMBL" id="DPVE01000127">
    <property type="protein sequence ID" value="HCK29945.1"/>
    <property type="molecule type" value="Genomic_DNA"/>
</dbReference>
<evidence type="ECO:0000313" key="2">
    <source>
        <dbReference type="EMBL" id="HCK29945.1"/>
    </source>
</evidence>
<name>A0A3D2SMZ6_9GAMM</name>
<dbReference type="InterPro" id="IPR032710">
    <property type="entry name" value="NTF2-like_dom_sf"/>
</dbReference>
<feature type="domain" description="SnoaL-like" evidence="1">
    <location>
        <begin position="13"/>
        <end position="115"/>
    </location>
</feature>
<dbReference type="AlphaFoldDB" id="A0A3D2SMZ6"/>
<sequence>MNQNALLELLNTFSQAWNAHDVEQLMSCMHPDCCFETVAGDEVYGTRIQGMTAVRDVFSQTFRTFPDAQWRNAKHWISADGQSGISETTFTATSPEGGQIEANMVDVFQFKEGKILLKNAFRKNRPVQTAA</sequence>